<reference evidence="1 2" key="1">
    <citation type="submission" date="2016-05" db="EMBL/GenBank/DDBJ databases">
        <title>A degradative enzymes factory behind the ericoid mycorrhizal symbiosis.</title>
        <authorList>
            <consortium name="DOE Joint Genome Institute"/>
            <person name="Martino E."/>
            <person name="Morin E."/>
            <person name="Grelet G."/>
            <person name="Kuo A."/>
            <person name="Kohler A."/>
            <person name="Daghino S."/>
            <person name="Barry K."/>
            <person name="Choi C."/>
            <person name="Cichocki N."/>
            <person name="Clum A."/>
            <person name="Copeland A."/>
            <person name="Hainaut M."/>
            <person name="Haridas S."/>
            <person name="Labutti K."/>
            <person name="Lindquist E."/>
            <person name="Lipzen A."/>
            <person name="Khouja H.-R."/>
            <person name="Murat C."/>
            <person name="Ohm R."/>
            <person name="Olson A."/>
            <person name="Spatafora J."/>
            <person name="Veneault-Fourrey C."/>
            <person name="Henrissat B."/>
            <person name="Grigoriev I."/>
            <person name="Martin F."/>
            <person name="Perotto S."/>
        </authorList>
    </citation>
    <scope>NUCLEOTIDE SEQUENCE [LARGE SCALE GENOMIC DNA]</scope>
    <source>
        <strain evidence="1 2">UAMH 7357</strain>
    </source>
</reference>
<dbReference type="EMBL" id="KZ613572">
    <property type="protein sequence ID" value="PMD12032.1"/>
    <property type="molecule type" value="Genomic_DNA"/>
</dbReference>
<dbReference type="Proteomes" id="UP000235672">
    <property type="component" value="Unassembled WGS sequence"/>
</dbReference>
<name>A0A2J6PDA8_9HELO</name>
<dbReference type="AlphaFoldDB" id="A0A2J6PDA8"/>
<protein>
    <submittedName>
        <fullName evidence="1">Uncharacterized protein</fullName>
    </submittedName>
</protein>
<organism evidence="1 2">
    <name type="scientific">Hyaloscypha hepaticicola</name>
    <dbReference type="NCBI Taxonomy" id="2082293"/>
    <lineage>
        <taxon>Eukaryota</taxon>
        <taxon>Fungi</taxon>
        <taxon>Dikarya</taxon>
        <taxon>Ascomycota</taxon>
        <taxon>Pezizomycotina</taxon>
        <taxon>Leotiomycetes</taxon>
        <taxon>Helotiales</taxon>
        <taxon>Hyaloscyphaceae</taxon>
        <taxon>Hyaloscypha</taxon>
    </lineage>
</organism>
<accession>A0A2J6PDA8</accession>
<sequence length="213" mass="23535">MDLERSRNVRAVAMESPDESIEELVMSKKVTVSKNKAERKAFMNNAPVDNFGTKEYHDCIFVDITVRVDGSALTLMKSGSRNGSPHFLVGLDALPANTTTSAIGSALPSTPSRDLVQLYSTTGRKWGEAYVKICPELASNWISGDMVRQCKFKSKRRETKKSAKYEGVILISTGGLVVLACPGKLCRHRFHIVEDAPIQFDILYSAEFLEKTG</sequence>
<gene>
    <name evidence="1" type="ORF">NA56DRAFT_666696</name>
</gene>
<proteinExistence type="predicted"/>
<keyword evidence="2" id="KW-1185">Reference proteome</keyword>
<evidence type="ECO:0000313" key="1">
    <source>
        <dbReference type="EMBL" id="PMD12032.1"/>
    </source>
</evidence>
<evidence type="ECO:0000313" key="2">
    <source>
        <dbReference type="Proteomes" id="UP000235672"/>
    </source>
</evidence>
<dbReference type="OrthoDB" id="3532317at2759"/>